<protein>
    <recommendedName>
        <fullName evidence="3">RHS repeat-associated core domain-containing protein</fullName>
    </recommendedName>
</protein>
<dbReference type="Proteomes" id="UP000256769">
    <property type="component" value="Unassembled WGS sequence"/>
</dbReference>
<dbReference type="NCBIfam" id="TIGR03696">
    <property type="entry name" value="Rhs_assc_core"/>
    <property type="match status" value="1"/>
</dbReference>
<dbReference type="PANTHER" id="PTHR32305">
    <property type="match status" value="1"/>
</dbReference>
<dbReference type="InterPro" id="IPR022385">
    <property type="entry name" value="Rhs_assc_core"/>
</dbReference>
<comment type="caution">
    <text evidence="1">The sequence shown here is derived from an EMBL/GenBank/DDBJ whole genome shotgun (WGS) entry which is preliminary data.</text>
</comment>
<sequence length="175" mass="19587">MRRGLKHCRNVIFTSKGDNQSNVRVSFGRNSTGALEIVDANDYYPFGMNHLKTGGSYFGAGSFKNYKYNGKELQETGMYAMDFRYYMPDIGRFSVADPLSAMTPGWTPYRFGFNNPVNFSDPSGLFEEMGYTGTESLSLGDSFSGTELMWPTRPGTSKNETFTDSDGTFTWDGNM</sequence>
<dbReference type="AlphaFoldDB" id="A0A3D9CG17"/>
<keyword evidence="2" id="KW-1185">Reference proteome</keyword>
<evidence type="ECO:0000313" key="2">
    <source>
        <dbReference type="Proteomes" id="UP000256769"/>
    </source>
</evidence>
<dbReference type="EMBL" id="QNUE01000028">
    <property type="protein sequence ID" value="REC64612.1"/>
    <property type="molecule type" value="Genomic_DNA"/>
</dbReference>
<dbReference type="RefSeq" id="WP_115964275.1">
    <property type="nucleotide sequence ID" value="NZ_CBCRVL010000026.1"/>
</dbReference>
<dbReference type="Gene3D" id="2.180.10.10">
    <property type="entry name" value="RHS repeat-associated core"/>
    <property type="match status" value="1"/>
</dbReference>
<dbReference type="PANTHER" id="PTHR32305:SF15">
    <property type="entry name" value="PROTEIN RHSA-RELATED"/>
    <property type="match status" value="1"/>
</dbReference>
<evidence type="ECO:0008006" key="3">
    <source>
        <dbReference type="Google" id="ProtNLM"/>
    </source>
</evidence>
<gene>
    <name evidence="1" type="ORF">DRF59_20005</name>
</gene>
<organism evidence="1 2">
    <name type="scientific">Chryseobacterium flavum</name>
    <dbReference type="NCBI Taxonomy" id="415851"/>
    <lineage>
        <taxon>Bacteria</taxon>
        <taxon>Pseudomonadati</taxon>
        <taxon>Bacteroidota</taxon>
        <taxon>Flavobacteriia</taxon>
        <taxon>Flavobacteriales</taxon>
        <taxon>Weeksellaceae</taxon>
        <taxon>Chryseobacterium group</taxon>
        <taxon>Chryseobacterium</taxon>
    </lineage>
</organism>
<dbReference type="OrthoDB" id="2972467at2"/>
<accession>A0A3D9CG17</accession>
<name>A0A3D9CG17_9FLAO</name>
<reference evidence="1 2" key="1">
    <citation type="journal article" date="2007" name="Int. J. Syst. Evol. Microbiol.">
        <title>Chryseobacterium flavum sp. nov., isolated from polluted soil.</title>
        <authorList>
            <person name="Zhou Y."/>
            <person name="Dong J."/>
            <person name="Wang X."/>
            <person name="Huang X."/>
            <person name="Zhang K.Y."/>
            <person name="Zhang Y.Q."/>
            <person name="Guo Y.F."/>
            <person name="Lai R."/>
            <person name="Li W.J."/>
        </authorList>
    </citation>
    <scope>NUCLEOTIDE SEQUENCE [LARGE SCALE GENOMIC DNA]</scope>
    <source>
        <strain evidence="1 2">KCTC 12877</strain>
    </source>
</reference>
<evidence type="ECO:0000313" key="1">
    <source>
        <dbReference type="EMBL" id="REC64612.1"/>
    </source>
</evidence>
<proteinExistence type="predicted"/>
<dbReference type="InterPro" id="IPR050708">
    <property type="entry name" value="T6SS_VgrG/RHS"/>
</dbReference>